<dbReference type="STRING" id="1860102.ACCAA_510047"/>
<dbReference type="Pfam" id="PF13289">
    <property type="entry name" value="SIR2_2"/>
    <property type="match status" value="1"/>
</dbReference>
<evidence type="ECO:0000313" key="2">
    <source>
        <dbReference type="Proteomes" id="UP000199169"/>
    </source>
</evidence>
<organism evidence="1 2">
    <name type="scientific">Candidatus Accumulibacter aalborgensis</name>
    <dbReference type="NCBI Taxonomy" id="1860102"/>
    <lineage>
        <taxon>Bacteria</taxon>
        <taxon>Pseudomonadati</taxon>
        <taxon>Pseudomonadota</taxon>
        <taxon>Betaproteobacteria</taxon>
        <taxon>Candidatus Accumulibacter</taxon>
    </lineage>
</organism>
<dbReference type="AlphaFoldDB" id="A0A1A8XVL0"/>
<reference evidence="2" key="1">
    <citation type="submission" date="2016-06" db="EMBL/GenBank/DDBJ databases">
        <authorList>
            <person name="McIlroy S.J."/>
            <person name="Karst S.M."/>
            <person name="Albertsen M."/>
        </authorList>
    </citation>
    <scope>NUCLEOTIDE SEQUENCE [LARGE SCALE GENOMIC DNA]</scope>
</reference>
<keyword evidence="2" id="KW-1185">Reference proteome</keyword>
<proteinExistence type="predicted"/>
<dbReference type="Gene3D" id="3.40.50.1220">
    <property type="entry name" value="TPP-binding domain"/>
    <property type="match status" value="1"/>
</dbReference>
<gene>
    <name evidence="1" type="ORF">ACCAA_510047</name>
</gene>
<sequence>MQFIKNGPDVPEQLMQAHEQGRVVFFCGAGISYPAGLPGFRGLVDQIYAELGTRPTDIEQSAYAREQFDATLDLLEGRIPGQRMAVRTALTKVLQPKLRRKGATDTHAALLQLARCRDNAVRLVTTNFDRIFQRLIARVRPAIPAFPAPLLPIPKNSRWSGVVYLHGLLPSTADENALNRLVLTSGDFGLAYLTERWAARFVGELFRNYVVCFVGYSINDPVLRYMMDALAADRIMGEATPQAYAFGDCPAGQGADEQIEWEARGVAPILYEVPKDSVDHSALHRTLKEWADIYRDGVLGKERIVVEYAMARPLASTRQDDFVGRMLWALSDPSGLPAKRFADFDPAPSLDWLEPLCEERYRHADLDRFGVRPHQTPDDKLAFSLTRRPAPHTHAPWMSLIDGGAASRWDDVMSHLARWLTRHLDDPALVWWLARRGGQLHDDFIWLLEHRLDELANFEHEGQDEELERIRTNAPKAVPRPPMRTLWRLLLTGRAKSPWRRVDLYRWQERFSRDGLTLSLRLELREMLSPRVALRQPIRWSADIEDTGEPERLKDLIDWEIELSTDHVHSSLNDLAQSPAWRAALPQLLNDVESLLYEALDLMRELGAADDWSDRGLWDLPSISPHWQNRGFHDWVSLIEILRDAWLATLEHDTARARRVVEDWWALPYPTFKRLALFAATHDGMAADGVWVDWLLVDEGWWLWSEETKRETMRLLVLRGAGLCADARTRLAAGILTGPPRRMFSGDMESEHWVELVDHSVWLRLAKLASGGAVLDGEATARFAALTFAHSQWRLATNESDEFTLWMSGTGDPDDEGRRQFERVPRQRRELMAWLQRPPSTDLWHENDWREVCREKFSAAASALCALGRQEQWPAERWRAALQTWSDDKLLHRSWRYVAPVLQRMPDATLLAIAQSATWWLHVAAKVLDSHETLFLALCGRFLAMDHQDDKGTKQPVASAINHPIGHITQALLHYWLRRQPEDGQGLPDDLKPIFTSLCDTTVARYRHARVLLAANVIALFRVDRAWAAEYLLPLFDWQHSAIEACAAWKGFLWSPRLYGPLLAAFKRSFLETACHYDQLGEHARQYAAILTYAALDAADNFATTELHVATAALPQQGLQDAAQALVHALEGAGQQRESQWTNRILPYWHEIWPKSRQLASKVIAERLALLAIAAGDAFPAALASVRDWLQPIEYPHNVVRVLHGSGLCSRYPKDALMLLGTIIADQPWPGPELGKSLDAIAEAWPAAEDDNRYLRLVEYLRQRGK</sequence>
<dbReference type="Proteomes" id="UP000199169">
    <property type="component" value="Unassembled WGS sequence"/>
</dbReference>
<protein>
    <submittedName>
        <fullName evidence="1">Uncharacterized protein</fullName>
    </submittedName>
</protein>
<dbReference type="EMBL" id="FLQX01000129">
    <property type="protein sequence ID" value="SBT08008.1"/>
    <property type="molecule type" value="Genomic_DNA"/>
</dbReference>
<evidence type="ECO:0000313" key="1">
    <source>
        <dbReference type="EMBL" id="SBT08008.1"/>
    </source>
</evidence>
<dbReference type="NCBIfam" id="NF041818">
    <property type="entry name" value="Dsr1"/>
    <property type="match status" value="1"/>
</dbReference>
<name>A0A1A8XVL0_9PROT</name>
<dbReference type="RefSeq" id="WP_186408015.1">
    <property type="nucleotide sequence ID" value="NZ_FLQX01000129.1"/>
</dbReference>
<dbReference type="InterPro" id="IPR029035">
    <property type="entry name" value="DHS-like_NAD/FAD-binding_dom"/>
</dbReference>
<dbReference type="SUPFAM" id="SSF52467">
    <property type="entry name" value="DHS-like NAD/FAD-binding domain"/>
    <property type="match status" value="1"/>
</dbReference>
<accession>A0A1A8XVL0</accession>